<dbReference type="InterPro" id="IPR052168">
    <property type="entry name" value="Cytochrome_b561_oxidase"/>
</dbReference>
<feature type="transmembrane region" description="Helical" evidence="13">
    <location>
        <begin position="159"/>
        <end position="181"/>
    </location>
</feature>
<comment type="cofactor">
    <cofactor evidence="1">
        <name>heme b</name>
        <dbReference type="ChEBI" id="CHEBI:60344"/>
    </cofactor>
</comment>
<dbReference type="InterPro" id="IPR011577">
    <property type="entry name" value="Cyt_b561_bac/Ni-Hgenase"/>
</dbReference>
<evidence type="ECO:0000256" key="10">
    <source>
        <dbReference type="ARBA" id="ARBA00023004"/>
    </source>
</evidence>
<comment type="subcellular location">
    <subcellularLocation>
        <location evidence="2">Cell membrane</location>
        <topology evidence="2">Multi-pass membrane protein</topology>
    </subcellularLocation>
</comment>
<keyword evidence="6 13" id="KW-0812">Transmembrane</keyword>
<gene>
    <name evidence="15" type="ORF">Q7A36_14700</name>
</gene>
<evidence type="ECO:0000256" key="6">
    <source>
        <dbReference type="ARBA" id="ARBA00022692"/>
    </source>
</evidence>
<evidence type="ECO:0000256" key="8">
    <source>
        <dbReference type="ARBA" id="ARBA00022982"/>
    </source>
</evidence>
<evidence type="ECO:0000256" key="4">
    <source>
        <dbReference type="ARBA" id="ARBA00022475"/>
    </source>
</evidence>
<dbReference type="InterPro" id="IPR016174">
    <property type="entry name" value="Di-haem_cyt_TM"/>
</dbReference>
<keyword evidence="10" id="KW-0408">Iron</keyword>
<evidence type="ECO:0000313" key="16">
    <source>
        <dbReference type="Proteomes" id="UP001243009"/>
    </source>
</evidence>
<organism evidence="15 16">
    <name type="scientific">Paracraurococcus lichenis</name>
    <dbReference type="NCBI Taxonomy" id="3064888"/>
    <lineage>
        <taxon>Bacteria</taxon>
        <taxon>Pseudomonadati</taxon>
        <taxon>Pseudomonadota</taxon>
        <taxon>Alphaproteobacteria</taxon>
        <taxon>Acetobacterales</taxon>
        <taxon>Roseomonadaceae</taxon>
        <taxon>Paracraurococcus</taxon>
    </lineage>
</organism>
<dbReference type="PANTHER" id="PTHR30529:SF1">
    <property type="entry name" value="CYTOCHROME B561 HOMOLOG 2"/>
    <property type="match status" value="1"/>
</dbReference>
<comment type="caution">
    <text evidence="15">The sequence shown here is derived from an EMBL/GenBank/DDBJ whole genome shotgun (WGS) entry which is preliminary data.</text>
</comment>
<keyword evidence="5" id="KW-0349">Heme</keyword>
<evidence type="ECO:0000256" key="9">
    <source>
        <dbReference type="ARBA" id="ARBA00022989"/>
    </source>
</evidence>
<comment type="similarity">
    <text evidence="12">Belongs to the cytochrome b561 family.</text>
</comment>
<dbReference type="Pfam" id="PF01292">
    <property type="entry name" value="Ni_hydr_CYTB"/>
    <property type="match status" value="1"/>
</dbReference>
<keyword evidence="8" id="KW-0249">Electron transport</keyword>
<evidence type="ECO:0000256" key="13">
    <source>
        <dbReference type="SAM" id="Phobius"/>
    </source>
</evidence>
<evidence type="ECO:0000256" key="2">
    <source>
        <dbReference type="ARBA" id="ARBA00004651"/>
    </source>
</evidence>
<dbReference type="SUPFAM" id="SSF81342">
    <property type="entry name" value="Transmembrane di-heme cytochromes"/>
    <property type="match status" value="1"/>
</dbReference>
<feature type="domain" description="Cytochrome b561 bacterial/Ni-hydrogenase" evidence="14">
    <location>
        <begin position="20"/>
        <end position="191"/>
    </location>
</feature>
<evidence type="ECO:0000256" key="1">
    <source>
        <dbReference type="ARBA" id="ARBA00001970"/>
    </source>
</evidence>
<protein>
    <submittedName>
        <fullName evidence="15">Cytochrome b/b6 domain-containing protein</fullName>
    </submittedName>
</protein>
<sequence>MTVMTEPLVQASTSTTPVEYSTLSKWFHWVTVTLLAVALPVGFVIDHIKDADKMPFYAIHESAGVTIFVVVLLRLVWRLVRRPPPLPEHVPAILGKVANGVHHALYALLLLQPILGFLATNAWGFPLRGETAYLGFIDFPKFMETNEDVAAGLQLFHTIGAWTILVLLVLHIGGAVFHQAIRRDGLLLRMI</sequence>
<accession>A0ABT9E0A3</accession>
<evidence type="ECO:0000256" key="3">
    <source>
        <dbReference type="ARBA" id="ARBA00022448"/>
    </source>
</evidence>
<keyword evidence="3" id="KW-0813">Transport</keyword>
<reference evidence="15 16" key="1">
    <citation type="submission" date="2023-08" db="EMBL/GenBank/DDBJ databases">
        <title>The draft genome sequence of Paracraurococcus sp. LOR1-02.</title>
        <authorList>
            <person name="Kingkaew E."/>
            <person name="Tanasupawat S."/>
        </authorList>
    </citation>
    <scope>NUCLEOTIDE SEQUENCE [LARGE SCALE GENOMIC DNA]</scope>
    <source>
        <strain evidence="15 16">LOR1-02</strain>
    </source>
</reference>
<dbReference type="Proteomes" id="UP001243009">
    <property type="component" value="Unassembled WGS sequence"/>
</dbReference>
<evidence type="ECO:0000256" key="7">
    <source>
        <dbReference type="ARBA" id="ARBA00022723"/>
    </source>
</evidence>
<name>A0ABT9E0A3_9PROT</name>
<dbReference type="RefSeq" id="WP_305104466.1">
    <property type="nucleotide sequence ID" value="NZ_JAUTWS010000012.1"/>
</dbReference>
<dbReference type="PANTHER" id="PTHR30529">
    <property type="entry name" value="CYTOCHROME B561"/>
    <property type="match status" value="1"/>
</dbReference>
<feature type="transmembrane region" description="Helical" evidence="13">
    <location>
        <begin position="57"/>
        <end position="77"/>
    </location>
</feature>
<keyword evidence="9 13" id="KW-1133">Transmembrane helix</keyword>
<evidence type="ECO:0000256" key="11">
    <source>
        <dbReference type="ARBA" id="ARBA00023136"/>
    </source>
</evidence>
<evidence type="ECO:0000256" key="12">
    <source>
        <dbReference type="ARBA" id="ARBA00037975"/>
    </source>
</evidence>
<evidence type="ECO:0000259" key="14">
    <source>
        <dbReference type="Pfam" id="PF01292"/>
    </source>
</evidence>
<feature type="transmembrane region" description="Helical" evidence="13">
    <location>
        <begin position="26"/>
        <end position="45"/>
    </location>
</feature>
<evidence type="ECO:0000313" key="15">
    <source>
        <dbReference type="EMBL" id="MDO9709599.1"/>
    </source>
</evidence>
<proteinExistence type="inferred from homology"/>
<keyword evidence="4" id="KW-1003">Cell membrane</keyword>
<keyword evidence="7" id="KW-0479">Metal-binding</keyword>
<keyword evidence="11 13" id="KW-0472">Membrane</keyword>
<dbReference type="EMBL" id="JAUTWS010000012">
    <property type="protein sequence ID" value="MDO9709599.1"/>
    <property type="molecule type" value="Genomic_DNA"/>
</dbReference>
<evidence type="ECO:0000256" key="5">
    <source>
        <dbReference type="ARBA" id="ARBA00022617"/>
    </source>
</evidence>
<keyword evidence="16" id="KW-1185">Reference proteome</keyword>
<dbReference type="Gene3D" id="1.20.950.20">
    <property type="entry name" value="Transmembrane di-heme cytochromes, Chain C"/>
    <property type="match status" value="1"/>
</dbReference>